<comment type="caution">
    <text evidence="14">The sequence shown here is derived from an EMBL/GenBank/DDBJ whole genome shotgun (WGS) entry which is preliminary data.</text>
</comment>
<protein>
    <recommendedName>
        <fullName evidence="16">C2H2-type domain-containing protein</fullName>
    </recommendedName>
</protein>
<reference evidence="14 15" key="1">
    <citation type="journal article" date="2018" name="Gigascience">
        <title>Genomes of trombidid mites reveal novel predicted allergens and laterally-transferred genes associated with secondary metabolism.</title>
        <authorList>
            <person name="Dong X."/>
            <person name="Chaisiri K."/>
            <person name="Xia D."/>
            <person name="Armstrong S.D."/>
            <person name="Fang Y."/>
            <person name="Donnelly M.J."/>
            <person name="Kadowaki T."/>
            <person name="McGarry J.W."/>
            <person name="Darby A.C."/>
            <person name="Makepeace B.L."/>
        </authorList>
    </citation>
    <scope>NUCLEOTIDE SEQUENCE [LARGE SCALE GENOMIC DNA]</scope>
    <source>
        <strain evidence="14">UoL-WK</strain>
    </source>
</reference>
<feature type="coiled-coil region" evidence="10">
    <location>
        <begin position="16"/>
        <end position="43"/>
    </location>
</feature>
<evidence type="ECO:0000259" key="12">
    <source>
        <dbReference type="PROSITE" id="PS50157"/>
    </source>
</evidence>
<evidence type="ECO:0000256" key="9">
    <source>
        <dbReference type="PROSITE-ProRule" id="PRU00042"/>
    </source>
</evidence>
<name>A0A443RK05_9ACAR</name>
<dbReference type="Pfam" id="PF00105">
    <property type="entry name" value="zf-C4"/>
    <property type="match status" value="1"/>
</dbReference>
<feature type="region of interest" description="Disordered" evidence="11">
    <location>
        <begin position="310"/>
        <end position="334"/>
    </location>
</feature>
<keyword evidence="2 9" id="KW-0863">Zinc-finger</keyword>
<dbReference type="PROSITE" id="PS50157">
    <property type="entry name" value="ZINC_FINGER_C2H2_2"/>
    <property type="match status" value="2"/>
</dbReference>
<organism evidence="14 15">
    <name type="scientific">Dinothrombium tinctorium</name>
    <dbReference type="NCBI Taxonomy" id="1965070"/>
    <lineage>
        <taxon>Eukaryota</taxon>
        <taxon>Metazoa</taxon>
        <taxon>Ecdysozoa</taxon>
        <taxon>Arthropoda</taxon>
        <taxon>Chelicerata</taxon>
        <taxon>Arachnida</taxon>
        <taxon>Acari</taxon>
        <taxon>Acariformes</taxon>
        <taxon>Trombidiformes</taxon>
        <taxon>Prostigmata</taxon>
        <taxon>Anystina</taxon>
        <taxon>Parasitengona</taxon>
        <taxon>Trombidioidea</taxon>
        <taxon>Trombidiidae</taxon>
        <taxon>Dinothrombium</taxon>
    </lineage>
</organism>
<evidence type="ECO:0000256" key="4">
    <source>
        <dbReference type="ARBA" id="ARBA00023015"/>
    </source>
</evidence>
<accession>A0A443RK05</accession>
<dbReference type="PROSITE" id="PS00028">
    <property type="entry name" value="ZINC_FINGER_C2H2_1"/>
    <property type="match status" value="2"/>
</dbReference>
<keyword evidence="6" id="KW-0804">Transcription</keyword>
<gene>
    <name evidence="14" type="ORF">B4U79_17903</name>
</gene>
<dbReference type="GO" id="GO:0043565">
    <property type="term" value="F:sequence-specific DNA binding"/>
    <property type="evidence" value="ECO:0007669"/>
    <property type="project" value="InterPro"/>
</dbReference>
<keyword evidence="8" id="KW-0539">Nucleus</keyword>
<dbReference type="InterPro" id="IPR001628">
    <property type="entry name" value="Znf_hrmn_rcpt"/>
</dbReference>
<dbReference type="OrthoDB" id="308383at2759"/>
<dbReference type="GO" id="GO:0008270">
    <property type="term" value="F:zinc ion binding"/>
    <property type="evidence" value="ECO:0007669"/>
    <property type="project" value="UniProtKB-KW"/>
</dbReference>
<proteinExistence type="predicted"/>
<dbReference type="GO" id="GO:0003700">
    <property type="term" value="F:DNA-binding transcription factor activity"/>
    <property type="evidence" value="ECO:0007669"/>
    <property type="project" value="InterPro"/>
</dbReference>
<evidence type="ECO:0000256" key="10">
    <source>
        <dbReference type="SAM" id="Coils"/>
    </source>
</evidence>
<evidence type="ECO:0000256" key="5">
    <source>
        <dbReference type="ARBA" id="ARBA00023125"/>
    </source>
</evidence>
<sequence length="841" mass="95937">MNETKTVNERIGKQWLQRIERFLRTLEDDLRRKELQLDEMEVQSFTCHSTKVLYEDAKRSIDCTRSQMRAFVALINSLRSLEERFDAVLSDFDQKPPNECDFEDNAAFNDGYGEEQHLALNDAISLIKDVLHLKKLKINELETDLEAFPSFSTKLLFNEVKQSVAKLREQLKSSEEFVTELLKLQQRFDAIVSDVATKNDESMLRNALTRNHVSPKLNDTSSVKINNSASSKVITLPSPTSSRKSIQRSPQSTIIYTCDKSSTLRSQNNEHQTSYASEPHDNHNKPTIQFSNNQMLRRNYQRLASNESNNSLLSAGKSSEISQEQRPNRRSKEEAFKVISGADLPRNMIRIRGSVVVFECPACRRVFTNYKEFSDHYHVHLTCKNVQNTRETNVDFKQSSTCLAPALASTPKTKYAPVDKCNNRSKGVPIVVTLGSGLFRVDEACQDLQQEVEDIRDISVLQIPIQTPAIISRSGSSDQSLAKTSGSSKHQLDIDFAQHSSPKKRGDSKSGNAKPGYLTCAICDATKYYCRVTTRFGQYACEPCYRQYVKYLKNPLQFYCFKDGKCKVTPSDVTHVSTHSDPCQGCWLKACIEKFIIDKNVHDNIVANFMPKICNQKSDGLSGNDTKLETKNDYTEDGLKCIVCDCTFEYRSNVKQNYLSELFGIFCCDRCDNFLTQCVNNGNISYTCKFDGNCEINREERCNACWFQKGLKTFDLTNSVTEEGKDNFNKEQSFTDCSNIFDKNNTAQNQAKSPGMQLRTKSFTKIITKKPQYYQKRVKCPYCGQSYTAKHSLQYHLAVTHPTLVKREDLPPRLKRIHSQSLDKFVRTIYPHGTKSMSKKL</sequence>
<keyword evidence="1" id="KW-0479">Metal-binding</keyword>
<keyword evidence="5" id="KW-0238">DNA-binding</keyword>
<keyword evidence="4" id="KW-0805">Transcription regulation</keyword>
<feature type="compositionally biased region" description="Polar residues" evidence="11">
    <location>
        <begin position="262"/>
        <end position="276"/>
    </location>
</feature>
<evidence type="ECO:0000313" key="15">
    <source>
        <dbReference type="Proteomes" id="UP000285301"/>
    </source>
</evidence>
<keyword evidence="3" id="KW-0862">Zinc</keyword>
<feature type="region of interest" description="Disordered" evidence="11">
    <location>
        <begin position="233"/>
        <end position="252"/>
    </location>
</feature>
<evidence type="ECO:0000313" key="14">
    <source>
        <dbReference type="EMBL" id="RWS15603.1"/>
    </source>
</evidence>
<evidence type="ECO:0008006" key="16">
    <source>
        <dbReference type="Google" id="ProtNLM"/>
    </source>
</evidence>
<dbReference type="InterPro" id="IPR013087">
    <property type="entry name" value="Znf_C2H2_type"/>
</dbReference>
<evidence type="ECO:0000256" key="3">
    <source>
        <dbReference type="ARBA" id="ARBA00022833"/>
    </source>
</evidence>
<dbReference type="InterPro" id="IPR013088">
    <property type="entry name" value="Znf_NHR/GATA"/>
</dbReference>
<feature type="domain" description="Nuclear receptor" evidence="13">
    <location>
        <begin position="517"/>
        <end position="608"/>
    </location>
</feature>
<feature type="domain" description="Nuclear receptor" evidence="13">
    <location>
        <begin position="638"/>
        <end position="723"/>
    </location>
</feature>
<evidence type="ECO:0000256" key="7">
    <source>
        <dbReference type="ARBA" id="ARBA00023170"/>
    </source>
</evidence>
<keyword evidence="15" id="KW-1185">Reference proteome</keyword>
<dbReference type="EMBL" id="NCKU01000411">
    <property type="protein sequence ID" value="RWS15603.1"/>
    <property type="molecule type" value="Genomic_DNA"/>
</dbReference>
<evidence type="ECO:0000256" key="11">
    <source>
        <dbReference type="SAM" id="MobiDB-lite"/>
    </source>
</evidence>
<feature type="domain" description="C2H2-type" evidence="12">
    <location>
        <begin position="778"/>
        <end position="801"/>
    </location>
</feature>
<dbReference type="AlphaFoldDB" id="A0A443RK05"/>
<evidence type="ECO:0000259" key="13">
    <source>
        <dbReference type="PROSITE" id="PS51030"/>
    </source>
</evidence>
<feature type="region of interest" description="Disordered" evidence="11">
    <location>
        <begin position="262"/>
        <end position="288"/>
    </location>
</feature>
<feature type="compositionally biased region" description="Polar residues" evidence="11">
    <location>
        <begin position="316"/>
        <end position="325"/>
    </location>
</feature>
<dbReference type="PROSITE" id="PS51030">
    <property type="entry name" value="NUCLEAR_REC_DBD_2"/>
    <property type="match status" value="2"/>
</dbReference>
<evidence type="ECO:0000256" key="1">
    <source>
        <dbReference type="ARBA" id="ARBA00022723"/>
    </source>
</evidence>
<evidence type="ECO:0000256" key="6">
    <source>
        <dbReference type="ARBA" id="ARBA00023163"/>
    </source>
</evidence>
<evidence type="ECO:0000256" key="8">
    <source>
        <dbReference type="ARBA" id="ARBA00023242"/>
    </source>
</evidence>
<dbReference type="SMART" id="SM00355">
    <property type="entry name" value="ZnF_C2H2"/>
    <property type="match status" value="2"/>
</dbReference>
<keyword evidence="10" id="KW-0175">Coiled coil</keyword>
<evidence type="ECO:0000256" key="2">
    <source>
        <dbReference type="ARBA" id="ARBA00022771"/>
    </source>
</evidence>
<dbReference type="Gene3D" id="3.30.50.10">
    <property type="entry name" value="Erythroid Transcription Factor GATA-1, subunit A"/>
    <property type="match status" value="2"/>
</dbReference>
<keyword evidence="7" id="KW-0675">Receptor</keyword>
<feature type="domain" description="C2H2-type" evidence="12">
    <location>
        <begin position="358"/>
        <end position="385"/>
    </location>
</feature>
<dbReference type="Proteomes" id="UP000285301">
    <property type="component" value="Unassembled WGS sequence"/>
</dbReference>